<dbReference type="EMBL" id="LT629758">
    <property type="protein sequence ID" value="SDT45050.1"/>
    <property type="molecule type" value="Genomic_DNA"/>
</dbReference>
<dbReference type="RefSeq" id="WP_092545906.1">
    <property type="nucleotide sequence ID" value="NZ_BOMJ01000055.1"/>
</dbReference>
<dbReference type="OrthoDB" id="9807125at2"/>
<dbReference type="Proteomes" id="UP000198688">
    <property type="component" value="Chromosome I"/>
</dbReference>
<dbReference type="Pfam" id="PF00571">
    <property type="entry name" value="CBS"/>
    <property type="match status" value="2"/>
</dbReference>
<dbReference type="Gene3D" id="3.10.580.10">
    <property type="entry name" value="CBS-domain"/>
    <property type="match status" value="1"/>
</dbReference>
<dbReference type="InterPro" id="IPR051257">
    <property type="entry name" value="Diverse_CBS-Domain"/>
</dbReference>
<feature type="domain" description="CBS" evidence="3">
    <location>
        <begin position="6"/>
        <end position="70"/>
    </location>
</feature>
<feature type="domain" description="CBS" evidence="3">
    <location>
        <begin position="76"/>
        <end position="131"/>
    </location>
</feature>
<gene>
    <name evidence="4" type="ORF">SAMN04489716_3850</name>
</gene>
<keyword evidence="5" id="KW-1185">Reference proteome</keyword>
<dbReference type="SMART" id="SM00116">
    <property type="entry name" value="CBS"/>
    <property type="match status" value="2"/>
</dbReference>
<organism evidence="4 5">
    <name type="scientific">Actinoplanes derwentensis</name>
    <dbReference type="NCBI Taxonomy" id="113562"/>
    <lineage>
        <taxon>Bacteria</taxon>
        <taxon>Bacillati</taxon>
        <taxon>Actinomycetota</taxon>
        <taxon>Actinomycetes</taxon>
        <taxon>Micromonosporales</taxon>
        <taxon>Micromonosporaceae</taxon>
        <taxon>Actinoplanes</taxon>
    </lineage>
</organism>
<reference evidence="4" key="1">
    <citation type="submission" date="2016-10" db="EMBL/GenBank/DDBJ databases">
        <authorList>
            <person name="de Groot N.N."/>
        </authorList>
    </citation>
    <scope>NUCLEOTIDE SEQUENCE [LARGE SCALE GENOMIC DNA]</scope>
    <source>
        <strain evidence="4">DSM 43941</strain>
    </source>
</reference>
<evidence type="ECO:0000259" key="3">
    <source>
        <dbReference type="PROSITE" id="PS51371"/>
    </source>
</evidence>
<dbReference type="PANTHER" id="PTHR43080:SF2">
    <property type="entry name" value="CBS DOMAIN-CONTAINING PROTEIN"/>
    <property type="match status" value="1"/>
</dbReference>
<dbReference type="PANTHER" id="PTHR43080">
    <property type="entry name" value="CBS DOMAIN-CONTAINING PROTEIN CBSX3, MITOCHONDRIAL"/>
    <property type="match status" value="1"/>
</dbReference>
<evidence type="ECO:0000256" key="2">
    <source>
        <dbReference type="PROSITE-ProRule" id="PRU00703"/>
    </source>
</evidence>
<sequence>MRISDILRVKGEQVVTVTPETSTERLLGVLAEYRIGAAVVSRDGSVVDGIVSERDVVRALAQRGAGVLAEPVSAIATTRVRTVTPEAQLEDVERLMTQGRFRHVPVVVDGALCGVVSIGDVVKNRIGELETERSTLTEYITGDRA</sequence>
<evidence type="ECO:0000256" key="1">
    <source>
        <dbReference type="ARBA" id="ARBA00023122"/>
    </source>
</evidence>
<dbReference type="SUPFAM" id="SSF54631">
    <property type="entry name" value="CBS-domain pair"/>
    <property type="match status" value="1"/>
</dbReference>
<dbReference type="InterPro" id="IPR046342">
    <property type="entry name" value="CBS_dom_sf"/>
</dbReference>
<accession>A0A1H2AGI0</accession>
<dbReference type="PROSITE" id="PS51371">
    <property type="entry name" value="CBS"/>
    <property type="match status" value="2"/>
</dbReference>
<evidence type="ECO:0000313" key="4">
    <source>
        <dbReference type="EMBL" id="SDT45050.1"/>
    </source>
</evidence>
<name>A0A1H2AGI0_9ACTN</name>
<dbReference type="InterPro" id="IPR044725">
    <property type="entry name" value="CBSX3_CBS_dom"/>
</dbReference>
<dbReference type="STRING" id="113562.SAMN04489716_3850"/>
<dbReference type="InterPro" id="IPR000644">
    <property type="entry name" value="CBS_dom"/>
</dbReference>
<protein>
    <submittedName>
        <fullName evidence="4">CBS domain-containing protein</fullName>
    </submittedName>
</protein>
<keyword evidence="1 2" id="KW-0129">CBS domain</keyword>
<proteinExistence type="predicted"/>
<dbReference type="AlphaFoldDB" id="A0A1H2AGI0"/>
<evidence type="ECO:0000313" key="5">
    <source>
        <dbReference type="Proteomes" id="UP000198688"/>
    </source>
</evidence>
<dbReference type="CDD" id="cd04623">
    <property type="entry name" value="CBS_pair_bac_euk"/>
    <property type="match status" value="1"/>
</dbReference>